<feature type="compositionally biased region" description="Polar residues" evidence="4">
    <location>
        <begin position="126"/>
        <end position="137"/>
    </location>
</feature>
<evidence type="ECO:0000256" key="4">
    <source>
        <dbReference type="SAM" id="MobiDB-lite"/>
    </source>
</evidence>
<dbReference type="GO" id="GO:0045892">
    <property type="term" value="P:negative regulation of DNA-templated transcription"/>
    <property type="evidence" value="ECO:0007669"/>
    <property type="project" value="TreeGrafter"/>
</dbReference>
<accession>A0A561E4J3</accession>
<dbReference type="InterPro" id="IPR000524">
    <property type="entry name" value="Tscrpt_reg_HTH_GntR"/>
</dbReference>
<evidence type="ECO:0000313" key="7">
    <source>
        <dbReference type="Proteomes" id="UP000318297"/>
    </source>
</evidence>
<dbReference type="InterPro" id="IPR036388">
    <property type="entry name" value="WH-like_DNA-bd_sf"/>
</dbReference>
<evidence type="ECO:0000313" key="6">
    <source>
        <dbReference type="EMBL" id="TWE10501.1"/>
    </source>
</evidence>
<comment type="caution">
    <text evidence="6">The sequence shown here is derived from an EMBL/GenBank/DDBJ whole genome shotgun (WGS) entry which is preliminary data.</text>
</comment>
<dbReference type="PROSITE" id="PS50949">
    <property type="entry name" value="HTH_GNTR"/>
    <property type="match status" value="1"/>
</dbReference>
<evidence type="ECO:0000259" key="5">
    <source>
        <dbReference type="PROSITE" id="PS50949"/>
    </source>
</evidence>
<protein>
    <submittedName>
        <fullName evidence="6">Regulatory GntR family protein</fullName>
    </submittedName>
</protein>
<feature type="region of interest" description="Disordered" evidence="4">
    <location>
        <begin position="104"/>
        <end position="137"/>
    </location>
</feature>
<dbReference type="SMART" id="SM00345">
    <property type="entry name" value="HTH_GNTR"/>
    <property type="match status" value="1"/>
</dbReference>
<evidence type="ECO:0000256" key="2">
    <source>
        <dbReference type="ARBA" id="ARBA00023125"/>
    </source>
</evidence>
<evidence type="ECO:0000256" key="3">
    <source>
        <dbReference type="ARBA" id="ARBA00023163"/>
    </source>
</evidence>
<dbReference type="CDD" id="cd07377">
    <property type="entry name" value="WHTH_GntR"/>
    <property type="match status" value="1"/>
</dbReference>
<proteinExistence type="predicted"/>
<name>A0A561E4J3_9MICO</name>
<dbReference type="AlphaFoldDB" id="A0A561E4J3"/>
<dbReference type="Proteomes" id="UP000318297">
    <property type="component" value="Unassembled WGS sequence"/>
</dbReference>
<organism evidence="6 7">
    <name type="scientific">Rudaeicoccus suwonensis</name>
    <dbReference type="NCBI Taxonomy" id="657409"/>
    <lineage>
        <taxon>Bacteria</taxon>
        <taxon>Bacillati</taxon>
        <taxon>Actinomycetota</taxon>
        <taxon>Actinomycetes</taxon>
        <taxon>Micrococcales</taxon>
        <taxon>Dermacoccaceae</taxon>
        <taxon>Rudaeicoccus</taxon>
    </lineage>
</organism>
<dbReference type="InterPro" id="IPR050679">
    <property type="entry name" value="Bact_HTH_transcr_reg"/>
</dbReference>
<feature type="domain" description="HTH gntR-type" evidence="5">
    <location>
        <begin position="3"/>
        <end position="72"/>
    </location>
</feature>
<dbReference type="GO" id="GO:0003677">
    <property type="term" value="F:DNA binding"/>
    <property type="evidence" value="ECO:0007669"/>
    <property type="project" value="UniProtKB-KW"/>
</dbReference>
<dbReference type="Pfam" id="PF00392">
    <property type="entry name" value="GntR"/>
    <property type="match status" value="1"/>
</dbReference>
<sequence length="232" mass="24863">MSVPRYQQIAAQLRAQILDGTYQVGDRLPTLLQLQRDLGVPGINTVRSALKVLADDGLVRTDHGNGTFVTATATAGANHADLLTALHQARTTVDRAIAYLERQAPTDTPTTSPVPGPADHPGAVASTPSDIATSDQPGASAALQALRRLAEHVGATPPEPDTWPEPVLSTLTRRNRTILLTISTDDTGQEQVRVTFLRRPRGRGEFIADSEASYTAAHITQAASEIHKYLRP</sequence>
<dbReference type="Gene3D" id="1.10.10.10">
    <property type="entry name" value="Winged helix-like DNA-binding domain superfamily/Winged helix DNA-binding domain"/>
    <property type="match status" value="1"/>
</dbReference>
<dbReference type="PANTHER" id="PTHR44846">
    <property type="entry name" value="MANNOSYL-D-GLYCERATE TRANSPORT/METABOLISM SYSTEM REPRESSOR MNGR-RELATED"/>
    <property type="match status" value="1"/>
</dbReference>
<keyword evidence="3" id="KW-0804">Transcription</keyword>
<evidence type="ECO:0000256" key="1">
    <source>
        <dbReference type="ARBA" id="ARBA00023015"/>
    </source>
</evidence>
<keyword evidence="7" id="KW-1185">Reference proteome</keyword>
<dbReference type="GO" id="GO:0003700">
    <property type="term" value="F:DNA-binding transcription factor activity"/>
    <property type="evidence" value="ECO:0007669"/>
    <property type="project" value="InterPro"/>
</dbReference>
<dbReference type="PANTHER" id="PTHR44846:SF17">
    <property type="entry name" value="GNTR-FAMILY TRANSCRIPTIONAL REGULATOR"/>
    <property type="match status" value="1"/>
</dbReference>
<dbReference type="OrthoDB" id="3210131at2"/>
<gene>
    <name evidence="6" type="ORF">BKA23_2867</name>
</gene>
<dbReference type="EMBL" id="VIVQ01000002">
    <property type="protein sequence ID" value="TWE10501.1"/>
    <property type="molecule type" value="Genomic_DNA"/>
</dbReference>
<dbReference type="RefSeq" id="WP_145229502.1">
    <property type="nucleotide sequence ID" value="NZ_VIVQ01000002.1"/>
</dbReference>
<keyword evidence="2" id="KW-0238">DNA-binding</keyword>
<dbReference type="SUPFAM" id="SSF46785">
    <property type="entry name" value="Winged helix' DNA-binding domain"/>
    <property type="match status" value="1"/>
</dbReference>
<reference evidence="6 7" key="1">
    <citation type="submission" date="2019-06" db="EMBL/GenBank/DDBJ databases">
        <title>Sequencing the genomes of 1000 actinobacteria strains.</title>
        <authorList>
            <person name="Klenk H.-P."/>
        </authorList>
    </citation>
    <scope>NUCLEOTIDE SEQUENCE [LARGE SCALE GENOMIC DNA]</scope>
    <source>
        <strain evidence="6 7">DSM 19560</strain>
    </source>
</reference>
<keyword evidence="1" id="KW-0805">Transcription regulation</keyword>
<dbReference type="InterPro" id="IPR036390">
    <property type="entry name" value="WH_DNA-bd_sf"/>
</dbReference>